<feature type="compositionally biased region" description="Low complexity" evidence="1">
    <location>
        <begin position="1"/>
        <end position="20"/>
    </location>
</feature>
<name>A0A380WPU7_AMIAI</name>
<dbReference type="SUPFAM" id="SSF53756">
    <property type="entry name" value="UDP-Glycosyltransferase/glycogen phosphorylase"/>
    <property type="match status" value="1"/>
</dbReference>
<organism evidence="3 4">
    <name type="scientific">Aminobacter aminovorans</name>
    <name type="common">Chelatobacter heintzii</name>
    <dbReference type="NCBI Taxonomy" id="83263"/>
    <lineage>
        <taxon>Bacteria</taxon>
        <taxon>Pseudomonadati</taxon>
        <taxon>Pseudomonadota</taxon>
        <taxon>Alphaproteobacteria</taxon>
        <taxon>Hyphomicrobiales</taxon>
        <taxon>Phyllobacteriaceae</taxon>
        <taxon>Aminobacter</taxon>
    </lineage>
</organism>
<feature type="region of interest" description="Disordered" evidence="1">
    <location>
        <begin position="1"/>
        <end position="21"/>
    </location>
</feature>
<dbReference type="AlphaFoldDB" id="A0A380WPU7"/>
<dbReference type="EMBL" id="UFSM01000001">
    <property type="protein sequence ID" value="SUU90184.1"/>
    <property type="molecule type" value="Genomic_DNA"/>
</dbReference>
<reference evidence="3 4" key="1">
    <citation type="submission" date="2018-06" db="EMBL/GenBank/DDBJ databases">
        <authorList>
            <consortium name="Pathogen Informatics"/>
            <person name="Doyle S."/>
        </authorList>
    </citation>
    <scope>NUCLEOTIDE SEQUENCE [LARGE SCALE GENOMIC DNA]</scope>
    <source>
        <strain evidence="3 4">NCTC10684</strain>
    </source>
</reference>
<dbReference type="Proteomes" id="UP000254701">
    <property type="component" value="Unassembled WGS sequence"/>
</dbReference>
<evidence type="ECO:0000256" key="1">
    <source>
        <dbReference type="SAM" id="MobiDB-lite"/>
    </source>
</evidence>
<dbReference type="Pfam" id="PF13579">
    <property type="entry name" value="Glyco_trans_4_4"/>
    <property type="match status" value="1"/>
</dbReference>
<accession>A0A380WPU7</accession>
<evidence type="ECO:0000313" key="4">
    <source>
        <dbReference type="Proteomes" id="UP000254701"/>
    </source>
</evidence>
<evidence type="ECO:0000313" key="3">
    <source>
        <dbReference type="EMBL" id="SUU90184.1"/>
    </source>
</evidence>
<dbReference type="CDD" id="cd03801">
    <property type="entry name" value="GT4_PimA-like"/>
    <property type="match status" value="1"/>
</dbReference>
<dbReference type="InterPro" id="IPR028098">
    <property type="entry name" value="Glyco_trans_4-like_N"/>
</dbReference>
<proteinExistence type="predicted"/>
<dbReference type="GO" id="GO:0016757">
    <property type="term" value="F:glycosyltransferase activity"/>
    <property type="evidence" value="ECO:0007669"/>
    <property type="project" value="UniProtKB-ARBA"/>
</dbReference>
<evidence type="ECO:0000259" key="2">
    <source>
        <dbReference type="Pfam" id="PF13579"/>
    </source>
</evidence>
<dbReference type="OrthoDB" id="9807209at2"/>
<feature type="domain" description="Glycosyltransferase subfamily 4-like N-terminal" evidence="2">
    <location>
        <begin position="46"/>
        <end position="222"/>
    </location>
</feature>
<gene>
    <name evidence="3" type="ORF">NCTC10684_03435</name>
</gene>
<keyword evidence="3" id="KW-0808">Transferase</keyword>
<sequence length="414" mass="44503">MHATTNASGTTSTADSNGAARSRRSLLVASDAVWPPVSGGDLRNWQNVQALARLGDVLAASVHAPAAPATLDDDRITTLALANAAEAATSPRLAKRRTPIDTRIPQIALSRLLAAARDFKPDAIVVEGIPLFPLLEHLRPLAPTLVLDMHNIESDLARQMMPKTGWLAGLFSKKTRHVRRMRDMELQSLRMVDKVWVCSEQDRDRLHSLSGGRALADVIPNGVPRFDLIPEQLADQPAMSKGQPTLLFVGHLNYPPNLEAARRLATRILPQLQTALGGAKLIIAGRSPHRSLADVAALPDVELIANPDDLGVLYRHAHLAIVPLVSGGGTRLKILEAMAWGLPVVATRLAAEGLGLVDGVDIDFAETDDDLAARAAALCNDAGWFQARRLRARETVTSRYGPEAIASAVRSSLL</sequence>
<dbReference type="Gene3D" id="3.40.50.2000">
    <property type="entry name" value="Glycogen Phosphorylase B"/>
    <property type="match status" value="2"/>
</dbReference>
<protein>
    <submittedName>
        <fullName evidence="3">Sugar transferase, PEP-CTERM/EpsH1 system associated</fullName>
    </submittedName>
</protein>
<dbReference type="Pfam" id="PF13692">
    <property type="entry name" value="Glyco_trans_1_4"/>
    <property type="match status" value="1"/>
</dbReference>
<dbReference type="RefSeq" id="WP_115732217.1">
    <property type="nucleotide sequence ID" value="NZ_BAAAVY010000002.1"/>
</dbReference>
<dbReference type="PANTHER" id="PTHR12526">
    <property type="entry name" value="GLYCOSYLTRANSFERASE"/>
    <property type="match status" value="1"/>
</dbReference>